<evidence type="ECO:0000313" key="2">
    <source>
        <dbReference type="Proteomes" id="UP001525566"/>
    </source>
</evidence>
<keyword evidence="2" id="KW-1185">Reference proteome</keyword>
<name>A0ABT2ING0_9FLAO</name>
<proteinExistence type="predicted"/>
<dbReference type="Proteomes" id="UP001525566">
    <property type="component" value="Unassembled WGS sequence"/>
</dbReference>
<comment type="caution">
    <text evidence="1">The sequence shown here is derived from an EMBL/GenBank/DDBJ whole genome shotgun (WGS) entry which is preliminary data.</text>
</comment>
<dbReference type="EMBL" id="JAOAMU010000001">
    <property type="protein sequence ID" value="MCT2560358.1"/>
    <property type="molecule type" value="Genomic_DNA"/>
</dbReference>
<sequence length="234" mass="27638">MNFTKIVCLFIFFLGVSVFGQKDSIVAKPLNQYPAESLKTDEFGNKYYYDERQKIKVYEINGEPVVVLDELVLVNKPRFNNQLDKNYYYFLNKKLNRVYPLFVTALQQYRDIQADMTDMDSKAKRKFVKERQNMLADQYEKQLRDLTTTEGQVFAKLMNRATGKNVYEIIKEMRGGWSAFWWNVKGKMADIDLKDQYNPHKNRTDEFIESLLQSNWNSGYLQPYPGSGDFKVKK</sequence>
<evidence type="ECO:0000313" key="1">
    <source>
        <dbReference type="EMBL" id="MCT2560358.1"/>
    </source>
</evidence>
<reference evidence="1 2" key="1">
    <citation type="submission" date="2022-09" db="EMBL/GenBank/DDBJ databases">
        <title>Chryseobacterium oleae sp.nov., isolated from the inter-root soil of Pyrola calliantha H. Andr. in Tibet.</title>
        <authorList>
            <person name="Li Z."/>
        </authorList>
    </citation>
    <scope>NUCLEOTIDE SEQUENCE [LARGE SCALE GENOMIC DNA]</scope>
    <source>
        <strain evidence="2">pc1-10</strain>
    </source>
</reference>
<dbReference type="Pfam" id="PF14127">
    <property type="entry name" value="DUF4294"/>
    <property type="match status" value="1"/>
</dbReference>
<protein>
    <submittedName>
        <fullName evidence="1">DUF4294 domain-containing protein</fullName>
    </submittedName>
</protein>
<dbReference type="InterPro" id="IPR025636">
    <property type="entry name" value="DUF4294"/>
</dbReference>
<dbReference type="RefSeq" id="WP_259835617.1">
    <property type="nucleotide sequence ID" value="NZ_JAOAMU010000001.1"/>
</dbReference>
<organism evidence="1 2">
    <name type="scientific">Chryseobacterium herbae</name>
    <dbReference type="NCBI Taxonomy" id="2976476"/>
    <lineage>
        <taxon>Bacteria</taxon>
        <taxon>Pseudomonadati</taxon>
        <taxon>Bacteroidota</taxon>
        <taxon>Flavobacteriia</taxon>
        <taxon>Flavobacteriales</taxon>
        <taxon>Weeksellaceae</taxon>
        <taxon>Chryseobacterium group</taxon>
        <taxon>Chryseobacterium</taxon>
    </lineage>
</organism>
<gene>
    <name evidence="1" type="ORF">N0B48_00505</name>
</gene>
<accession>A0ABT2ING0</accession>